<dbReference type="Pfam" id="PF00024">
    <property type="entry name" value="PAN_1"/>
    <property type="match status" value="1"/>
</dbReference>
<feature type="chain" id="PRO_5035647275" description="Apple domain-containing protein" evidence="1">
    <location>
        <begin position="26"/>
        <end position="112"/>
    </location>
</feature>
<dbReference type="EMBL" id="CAJNOK010019610">
    <property type="protein sequence ID" value="CAF1302395.1"/>
    <property type="molecule type" value="Genomic_DNA"/>
</dbReference>
<dbReference type="Proteomes" id="UP000677228">
    <property type="component" value="Unassembled WGS sequence"/>
</dbReference>
<reference evidence="4" key="1">
    <citation type="submission" date="2021-02" db="EMBL/GenBank/DDBJ databases">
        <authorList>
            <person name="Nowell W R."/>
        </authorList>
    </citation>
    <scope>NUCLEOTIDE SEQUENCE</scope>
</reference>
<accession>A0A8S2QJ09</accession>
<comment type="caution">
    <text evidence="4">The sequence shown here is derived from an EMBL/GenBank/DDBJ whole genome shotgun (WGS) entry which is preliminary data.</text>
</comment>
<dbReference type="PROSITE" id="PS50948">
    <property type="entry name" value="PAN"/>
    <property type="match status" value="1"/>
</dbReference>
<name>A0A8S2QJ09_9BILA</name>
<evidence type="ECO:0000313" key="4">
    <source>
        <dbReference type="EMBL" id="CAF4108977.1"/>
    </source>
</evidence>
<dbReference type="Gene3D" id="3.50.4.10">
    <property type="entry name" value="Hepatocyte Growth Factor"/>
    <property type="match status" value="1"/>
</dbReference>
<evidence type="ECO:0000256" key="1">
    <source>
        <dbReference type="SAM" id="SignalP"/>
    </source>
</evidence>
<organism evidence="4 5">
    <name type="scientific">Didymodactylos carnosus</name>
    <dbReference type="NCBI Taxonomy" id="1234261"/>
    <lineage>
        <taxon>Eukaryota</taxon>
        <taxon>Metazoa</taxon>
        <taxon>Spiralia</taxon>
        <taxon>Gnathifera</taxon>
        <taxon>Rotifera</taxon>
        <taxon>Eurotatoria</taxon>
        <taxon>Bdelloidea</taxon>
        <taxon>Philodinida</taxon>
        <taxon>Philodinidae</taxon>
        <taxon>Didymodactylos</taxon>
    </lineage>
</organism>
<keyword evidence="1" id="KW-0732">Signal</keyword>
<evidence type="ECO:0000259" key="2">
    <source>
        <dbReference type="PROSITE" id="PS50948"/>
    </source>
</evidence>
<dbReference type="SUPFAM" id="SSF57414">
    <property type="entry name" value="Hairpin loop containing domain-like"/>
    <property type="match status" value="1"/>
</dbReference>
<sequence length="112" mass="12670">MKTVRYSTMSQYFLRWLLFIDLVCSQFQSRIHVDDFGTSFTPADPIELINTISVSSEIACAQTCNVNSLCRTFDYDTLSKRCRVFEGEITTGQVNRSAAIQPTSRVSSIVKL</sequence>
<gene>
    <name evidence="3" type="ORF">OVA965_LOCUS28596</name>
    <name evidence="4" type="ORF">TMI583_LOCUS29355</name>
</gene>
<evidence type="ECO:0000313" key="3">
    <source>
        <dbReference type="EMBL" id="CAF1302395.1"/>
    </source>
</evidence>
<dbReference type="Proteomes" id="UP000682733">
    <property type="component" value="Unassembled WGS sequence"/>
</dbReference>
<proteinExistence type="predicted"/>
<dbReference type="EMBL" id="CAJOBA010041192">
    <property type="protein sequence ID" value="CAF4108977.1"/>
    <property type="molecule type" value="Genomic_DNA"/>
</dbReference>
<dbReference type="InterPro" id="IPR003609">
    <property type="entry name" value="Pan_app"/>
</dbReference>
<feature type="signal peptide" evidence="1">
    <location>
        <begin position="1"/>
        <end position="25"/>
    </location>
</feature>
<feature type="domain" description="Apple" evidence="2">
    <location>
        <begin position="24"/>
        <end position="107"/>
    </location>
</feature>
<dbReference type="AlphaFoldDB" id="A0A8S2QJ09"/>
<protein>
    <recommendedName>
        <fullName evidence="2">Apple domain-containing protein</fullName>
    </recommendedName>
</protein>
<evidence type="ECO:0000313" key="5">
    <source>
        <dbReference type="Proteomes" id="UP000682733"/>
    </source>
</evidence>